<keyword evidence="2" id="KW-0804">Transcription</keyword>
<dbReference type="GO" id="GO:0043565">
    <property type="term" value="F:sequence-specific DNA binding"/>
    <property type="evidence" value="ECO:0007669"/>
    <property type="project" value="InterPro"/>
</dbReference>
<dbReference type="CDD" id="cd03137">
    <property type="entry name" value="GATase1_AraC_1"/>
    <property type="match status" value="1"/>
</dbReference>
<proteinExistence type="predicted"/>
<keyword evidence="1" id="KW-0805">Transcription regulation</keyword>
<organism evidence="4">
    <name type="scientific">Knufia peltigerae</name>
    <dbReference type="NCBI Taxonomy" id="1002370"/>
    <lineage>
        <taxon>Eukaryota</taxon>
        <taxon>Fungi</taxon>
        <taxon>Dikarya</taxon>
        <taxon>Ascomycota</taxon>
        <taxon>Pezizomycotina</taxon>
        <taxon>Eurotiomycetes</taxon>
        <taxon>Chaetothyriomycetidae</taxon>
        <taxon>Chaetothyriales</taxon>
        <taxon>Trichomeriaceae</taxon>
        <taxon>Knufia</taxon>
    </lineage>
</organism>
<dbReference type="SMART" id="SM00342">
    <property type="entry name" value="HTH_ARAC"/>
    <property type="match status" value="1"/>
</dbReference>
<dbReference type="PANTHER" id="PTHR43130">
    <property type="entry name" value="ARAC-FAMILY TRANSCRIPTIONAL REGULATOR"/>
    <property type="match status" value="1"/>
</dbReference>
<dbReference type="InterPro" id="IPR018060">
    <property type="entry name" value="HTH_AraC"/>
</dbReference>
<dbReference type="Pfam" id="PF12833">
    <property type="entry name" value="HTH_18"/>
    <property type="match status" value="1"/>
</dbReference>
<name>A0AA38XHR4_9EURO</name>
<dbReference type="InterPro" id="IPR009057">
    <property type="entry name" value="Homeodomain-like_sf"/>
</dbReference>
<dbReference type="InterPro" id="IPR029062">
    <property type="entry name" value="Class_I_gatase-like"/>
</dbReference>
<dbReference type="PANTHER" id="PTHR43130:SF3">
    <property type="entry name" value="HTH-TYPE TRANSCRIPTIONAL REGULATOR RV1931C"/>
    <property type="match status" value="1"/>
</dbReference>
<dbReference type="SUPFAM" id="SSF52317">
    <property type="entry name" value="Class I glutamine amidotransferase-like"/>
    <property type="match status" value="1"/>
</dbReference>
<dbReference type="Gene3D" id="1.10.10.60">
    <property type="entry name" value="Homeodomain-like"/>
    <property type="match status" value="2"/>
</dbReference>
<sequence length="327" mass="35728">MINRHAAEPAHRPIEVVVVAPQGVSAFHLSVPLMIFDISPDDRRLFNVRIAAEQPLVTLTGGQVGVSPSGGLGLLDDAEVVVVPGWADLDIAPSCELAARLVASHRRGAHVVGLCYGAYALAYAGLLDGRRASTHWVAEADFSARFPCVKLDMNALYVDEDRIVTSAGTGAALDCCMYLVRKLCGAREANSVARLMVLPPHREGGQSQYIDQPVPSSPHDALLSGLLDHMRGNLQEGHSLDELASRVAMSRRSFTRRFHKATGMTAGAWLEAERLRRAKELLESTTLSIEQVAEQSGYRTSVSFRQSFNRTFHTSPRNWRRTFSVDG</sequence>
<evidence type="ECO:0000313" key="4">
    <source>
        <dbReference type="EMBL" id="KAJ9613695.1"/>
    </source>
</evidence>
<dbReference type="Pfam" id="PF01965">
    <property type="entry name" value="DJ-1_PfpI"/>
    <property type="match status" value="1"/>
</dbReference>
<dbReference type="EMBL" id="JAPDRN010000199">
    <property type="protein sequence ID" value="KAJ9613695.1"/>
    <property type="molecule type" value="Genomic_DNA"/>
</dbReference>
<feature type="domain" description="HTH araC/xylS-type" evidence="3">
    <location>
        <begin position="224"/>
        <end position="322"/>
    </location>
</feature>
<dbReference type="GO" id="GO:0003700">
    <property type="term" value="F:DNA-binding transcription factor activity"/>
    <property type="evidence" value="ECO:0007669"/>
    <property type="project" value="InterPro"/>
</dbReference>
<dbReference type="Gene3D" id="3.40.50.880">
    <property type="match status" value="1"/>
</dbReference>
<gene>
    <name evidence="4" type="ORF">H2204_014734</name>
</gene>
<dbReference type="SUPFAM" id="SSF46689">
    <property type="entry name" value="Homeodomain-like"/>
    <property type="match status" value="2"/>
</dbReference>
<dbReference type="InterPro" id="IPR002818">
    <property type="entry name" value="DJ-1/PfpI"/>
</dbReference>
<accession>A0AA38XHR4</accession>
<evidence type="ECO:0000256" key="2">
    <source>
        <dbReference type="ARBA" id="ARBA00023163"/>
    </source>
</evidence>
<evidence type="ECO:0000259" key="3">
    <source>
        <dbReference type="PROSITE" id="PS01124"/>
    </source>
</evidence>
<dbReference type="PROSITE" id="PS01124">
    <property type="entry name" value="HTH_ARAC_FAMILY_2"/>
    <property type="match status" value="1"/>
</dbReference>
<comment type="caution">
    <text evidence="4">The sequence shown here is derived from an EMBL/GenBank/DDBJ whole genome shotgun (WGS) entry which is preliminary data.</text>
</comment>
<protein>
    <recommendedName>
        <fullName evidence="3">HTH araC/xylS-type domain-containing protein</fullName>
    </recommendedName>
</protein>
<dbReference type="InterPro" id="IPR052158">
    <property type="entry name" value="INH-QAR"/>
</dbReference>
<reference evidence="4" key="1">
    <citation type="submission" date="2022-10" db="EMBL/GenBank/DDBJ databases">
        <title>Culturing micro-colonial fungi from biological soil crusts in the Mojave desert and describing Neophaeococcomyces mojavensis, and introducing the new genera and species Taxawa tesnikishii.</title>
        <authorList>
            <person name="Kurbessoian T."/>
            <person name="Stajich J.E."/>
        </authorList>
    </citation>
    <scope>NUCLEOTIDE SEQUENCE</scope>
    <source>
        <strain evidence="4">TK_35</strain>
    </source>
</reference>
<evidence type="ECO:0000256" key="1">
    <source>
        <dbReference type="ARBA" id="ARBA00023015"/>
    </source>
</evidence>
<dbReference type="AlphaFoldDB" id="A0AA38XHR4"/>